<feature type="region of interest" description="Disordered" evidence="9">
    <location>
        <begin position="39"/>
        <end position="64"/>
    </location>
</feature>
<evidence type="ECO:0000256" key="9">
    <source>
        <dbReference type="SAM" id="MobiDB-lite"/>
    </source>
</evidence>
<accession>A0AA36EHV1</accession>
<dbReference type="AlphaFoldDB" id="A0AA36EHV1"/>
<proteinExistence type="predicted"/>
<name>A0AA36EHV1_LACSI</name>
<dbReference type="PANTHER" id="PTHR45801">
    <property type="entry name" value="OS07G0101800 PROTEIN"/>
    <property type="match status" value="1"/>
</dbReference>
<evidence type="ECO:0000256" key="8">
    <source>
        <dbReference type="PROSITE-ProRule" id="PRU00042"/>
    </source>
</evidence>
<keyword evidence="2" id="KW-0479">Metal-binding</keyword>
<evidence type="ECO:0000313" key="12">
    <source>
        <dbReference type="Proteomes" id="UP001177003"/>
    </source>
</evidence>
<dbReference type="SUPFAM" id="SSF57667">
    <property type="entry name" value="beta-beta-alpha zinc fingers"/>
    <property type="match status" value="1"/>
</dbReference>
<reference evidence="11" key="1">
    <citation type="submission" date="2023-04" db="EMBL/GenBank/DDBJ databases">
        <authorList>
            <person name="Vijverberg K."/>
            <person name="Xiong W."/>
            <person name="Schranz E."/>
        </authorList>
    </citation>
    <scope>NUCLEOTIDE SEQUENCE</scope>
</reference>
<keyword evidence="12" id="KW-1185">Reference proteome</keyword>
<keyword evidence="4" id="KW-0862">Zinc</keyword>
<evidence type="ECO:0000259" key="10">
    <source>
        <dbReference type="PROSITE" id="PS50157"/>
    </source>
</evidence>
<dbReference type="GO" id="GO:0005634">
    <property type="term" value="C:nucleus"/>
    <property type="evidence" value="ECO:0007669"/>
    <property type="project" value="UniProtKB-SubCell"/>
</dbReference>
<keyword evidence="5" id="KW-0805">Transcription regulation</keyword>
<evidence type="ECO:0000313" key="11">
    <source>
        <dbReference type="EMBL" id="CAI9297311.1"/>
    </source>
</evidence>
<dbReference type="InterPro" id="IPR036236">
    <property type="entry name" value="Znf_C2H2_sf"/>
</dbReference>
<dbReference type="GO" id="GO:0008270">
    <property type="term" value="F:zinc ion binding"/>
    <property type="evidence" value="ECO:0007669"/>
    <property type="project" value="UniProtKB-KW"/>
</dbReference>
<keyword evidence="3 8" id="KW-0863">Zinc-finger</keyword>
<dbReference type="InterPro" id="IPR052426">
    <property type="entry name" value="Plant_dev_regulator"/>
</dbReference>
<evidence type="ECO:0000256" key="6">
    <source>
        <dbReference type="ARBA" id="ARBA00023163"/>
    </source>
</evidence>
<evidence type="ECO:0000256" key="2">
    <source>
        <dbReference type="ARBA" id="ARBA00022723"/>
    </source>
</evidence>
<feature type="compositionally biased region" description="Polar residues" evidence="9">
    <location>
        <begin position="53"/>
        <end position="63"/>
    </location>
</feature>
<evidence type="ECO:0000256" key="7">
    <source>
        <dbReference type="ARBA" id="ARBA00023242"/>
    </source>
</evidence>
<sequence length="144" mass="16373">MDSIILDHEEADEQMDLQNGRSYECMYCKHGFTTAQALGGHMNVHRKDRAKSRSNPSKSNTRPHQPCLITREFMSRSTPIIYDNNHGKHKNPNGLIITSSTREEMRLSLSLSLQFGLSHEGESIQEGNEADDELDLELRLGYDP</sequence>
<keyword evidence="6" id="KW-0804">Transcription</keyword>
<dbReference type="EMBL" id="OX465084">
    <property type="protein sequence ID" value="CAI9297311.1"/>
    <property type="molecule type" value="Genomic_DNA"/>
</dbReference>
<comment type="subcellular location">
    <subcellularLocation>
        <location evidence="1">Nucleus</location>
    </subcellularLocation>
</comment>
<feature type="compositionally biased region" description="Basic residues" evidence="9">
    <location>
        <begin position="43"/>
        <end position="52"/>
    </location>
</feature>
<gene>
    <name evidence="11" type="ORF">LSALG_LOCUS36135</name>
</gene>
<evidence type="ECO:0000256" key="4">
    <source>
        <dbReference type="ARBA" id="ARBA00022833"/>
    </source>
</evidence>
<feature type="domain" description="C2H2-type" evidence="10">
    <location>
        <begin position="23"/>
        <end position="50"/>
    </location>
</feature>
<dbReference type="Gene3D" id="3.30.160.60">
    <property type="entry name" value="Classic Zinc Finger"/>
    <property type="match status" value="1"/>
</dbReference>
<dbReference type="PROSITE" id="PS00028">
    <property type="entry name" value="ZINC_FINGER_C2H2_1"/>
    <property type="match status" value="1"/>
</dbReference>
<dbReference type="PROSITE" id="PS50157">
    <property type="entry name" value="ZINC_FINGER_C2H2_2"/>
    <property type="match status" value="1"/>
</dbReference>
<evidence type="ECO:0000256" key="1">
    <source>
        <dbReference type="ARBA" id="ARBA00004123"/>
    </source>
</evidence>
<evidence type="ECO:0000256" key="3">
    <source>
        <dbReference type="ARBA" id="ARBA00022771"/>
    </source>
</evidence>
<dbReference type="Proteomes" id="UP001177003">
    <property type="component" value="Chromosome 8"/>
</dbReference>
<dbReference type="InterPro" id="IPR013087">
    <property type="entry name" value="Znf_C2H2_type"/>
</dbReference>
<evidence type="ECO:0000256" key="5">
    <source>
        <dbReference type="ARBA" id="ARBA00023015"/>
    </source>
</evidence>
<dbReference type="PANTHER" id="PTHR45801:SF117">
    <property type="entry name" value="OS07G0417400 PROTEIN"/>
    <property type="match status" value="1"/>
</dbReference>
<protein>
    <recommendedName>
        <fullName evidence="10">C2H2-type domain-containing protein</fullName>
    </recommendedName>
</protein>
<organism evidence="11 12">
    <name type="scientific">Lactuca saligna</name>
    <name type="common">Willowleaf lettuce</name>
    <dbReference type="NCBI Taxonomy" id="75948"/>
    <lineage>
        <taxon>Eukaryota</taxon>
        <taxon>Viridiplantae</taxon>
        <taxon>Streptophyta</taxon>
        <taxon>Embryophyta</taxon>
        <taxon>Tracheophyta</taxon>
        <taxon>Spermatophyta</taxon>
        <taxon>Magnoliopsida</taxon>
        <taxon>eudicotyledons</taxon>
        <taxon>Gunneridae</taxon>
        <taxon>Pentapetalae</taxon>
        <taxon>asterids</taxon>
        <taxon>campanulids</taxon>
        <taxon>Asterales</taxon>
        <taxon>Asteraceae</taxon>
        <taxon>Cichorioideae</taxon>
        <taxon>Cichorieae</taxon>
        <taxon>Lactucinae</taxon>
        <taxon>Lactuca</taxon>
    </lineage>
</organism>
<dbReference type="Pfam" id="PF13912">
    <property type="entry name" value="zf-C2H2_6"/>
    <property type="match status" value="1"/>
</dbReference>
<keyword evidence="7" id="KW-0539">Nucleus</keyword>